<keyword evidence="5" id="KW-0539">Nucleus</keyword>
<feature type="region of interest" description="Disordered" evidence="6">
    <location>
        <begin position="304"/>
        <end position="323"/>
    </location>
</feature>
<gene>
    <name evidence="8" type="ORF">C7M84_005063</name>
</gene>
<dbReference type="InterPro" id="IPR030217">
    <property type="entry name" value="NXF_fam"/>
</dbReference>
<evidence type="ECO:0000313" key="9">
    <source>
        <dbReference type="Proteomes" id="UP000283509"/>
    </source>
</evidence>
<proteinExistence type="inferred from homology"/>
<dbReference type="InterPro" id="IPR002075">
    <property type="entry name" value="NTF2_dom"/>
</dbReference>
<dbReference type="InterPro" id="IPR032710">
    <property type="entry name" value="NTF2-like_dom_sf"/>
</dbReference>
<dbReference type="STRING" id="6689.A0A3R7MA96"/>
<dbReference type="SUPFAM" id="SSF54928">
    <property type="entry name" value="RNA-binding domain, RBD"/>
    <property type="match status" value="1"/>
</dbReference>
<evidence type="ECO:0000256" key="2">
    <source>
        <dbReference type="ARBA" id="ARBA00009285"/>
    </source>
</evidence>
<dbReference type="GO" id="GO:0005634">
    <property type="term" value="C:nucleus"/>
    <property type="evidence" value="ECO:0007669"/>
    <property type="project" value="UniProtKB-SubCell"/>
</dbReference>
<dbReference type="Gene3D" id="3.30.70.330">
    <property type="match status" value="1"/>
</dbReference>
<dbReference type="Proteomes" id="UP000283509">
    <property type="component" value="Unassembled WGS sequence"/>
</dbReference>
<dbReference type="InterPro" id="IPR032675">
    <property type="entry name" value="LRR_dom_sf"/>
</dbReference>
<protein>
    <submittedName>
        <fullName evidence="8">Putative nuclear RNA export factor 1-like</fullName>
    </submittedName>
</protein>
<dbReference type="SUPFAM" id="SSF52058">
    <property type="entry name" value="L domain-like"/>
    <property type="match status" value="1"/>
</dbReference>
<accession>A0A3R7MA96</accession>
<dbReference type="Pfam" id="PF09162">
    <property type="entry name" value="Tap-RNA_bind"/>
    <property type="match status" value="1"/>
</dbReference>
<evidence type="ECO:0000256" key="4">
    <source>
        <dbReference type="ARBA" id="ARBA00022816"/>
    </source>
</evidence>
<comment type="subcellular location">
    <subcellularLocation>
        <location evidence="1">Nucleus</location>
    </subcellularLocation>
</comment>
<evidence type="ECO:0000256" key="3">
    <source>
        <dbReference type="ARBA" id="ARBA00022448"/>
    </source>
</evidence>
<dbReference type="Gene3D" id="3.10.450.50">
    <property type="match status" value="1"/>
</dbReference>
<dbReference type="GO" id="GO:0005737">
    <property type="term" value="C:cytoplasm"/>
    <property type="evidence" value="ECO:0007669"/>
    <property type="project" value="InterPro"/>
</dbReference>
<dbReference type="PROSITE" id="PS50177">
    <property type="entry name" value="NTF2_DOMAIN"/>
    <property type="match status" value="1"/>
</dbReference>
<evidence type="ECO:0000313" key="8">
    <source>
        <dbReference type="EMBL" id="ROT76365.1"/>
    </source>
</evidence>
<evidence type="ECO:0000256" key="6">
    <source>
        <dbReference type="SAM" id="MobiDB-lite"/>
    </source>
</evidence>
<dbReference type="PANTHER" id="PTHR10662:SF22">
    <property type="entry name" value="NUCLEAR RNA EXPORT FACTOR 1"/>
    <property type="match status" value="1"/>
</dbReference>
<dbReference type="InterPro" id="IPR035979">
    <property type="entry name" value="RBD_domain_sf"/>
</dbReference>
<dbReference type="Pfam" id="PF02136">
    <property type="entry name" value="NTF2"/>
    <property type="match status" value="1"/>
</dbReference>
<sequence>MQDVDVDLDRRLGAKVTSKQKKRMKRKLVRELRMKEQMDRYKGKDGKDEYTGWHTIDIQGGTPLEKNFILSSIGSDVEVEFRPLGFFKMGTTSGFYLEKNASAANAIVALDKRLQGPDGSRLKINLKKCETPDLVLNTDQLQVLRDVLSQRFNSEACLLDLSSFHYEQRFLDQDILAPLASTSIMKHVVRMIRENVPQLKALNLSKNNFKVKHLKGLQGLNIGNSQLAALNLEHNDIRDISVLKQVKMFPLSELNLQFNPLLKSYKDCPMKYIRHVRKEIPHLKIIDGVDIDAYLLENEKSQANGLEPSVSQPNVNETGSSSNTVSEGMVRTFLEQYYALIDTPQRSNLVAAYTPDAVLEVKSSISEINSSVLVGHDEISKALVGFPVTQHQHNTFSFNIQPLSPNVTQAVVTGQVLLAGSSTAVAFARKMNIVPFNTGFCCSQDLFELRGL</sequence>
<reference evidence="8 9" key="1">
    <citation type="submission" date="2018-04" db="EMBL/GenBank/DDBJ databases">
        <authorList>
            <person name="Zhang X."/>
            <person name="Yuan J."/>
            <person name="Li F."/>
            <person name="Xiang J."/>
        </authorList>
    </citation>
    <scope>NUCLEOTIDE SEQUENCE [LARGE SCALE GENOMIC DNA]</scope>
    <source>
        <tissue evidence="8">Muscle</tissue>
    </source>
</reference>
<keyword evidence="4" id="KW-0509">mRNA transport</keyword>
<keyword evidence="9" id="KW-1185">Reference proteome</keyword>
<dbReference type="InterPro" id="IPR018222">
    <property type="entry name" value="Nuclear_transport_factor_2_euk"/>
</dbReference>
<dbReference type="Pfam" id="PF24048">
    <property type="entry name" value="LRR_NXF1-5"/>
    <property type="match status" value="1"/>
</dbReference>
<dbReference type="InterPro" id="IPR057125">
    <property type="entry name" value="NXF1/2/3/5-like_LRR"/>
</dbReference>
<dbReference type="PANTHER" id="PTHR10662">
    <property type="entry name" value="NUCLEAR RNA EXPORT FACTOR"/>
    <property type="match status" value="1"/>
</dbReference>
<evidence type="ECO:0000256" key="5">
    <source>
        <dbReference type="ARBA" id="ARBA00023242"/>
    </source>
</evidence>
<dbReference type="PROSITE" id="PS51450">
    <property type="entry name" value="LRR"/>
    <property type="match status" value="1"/>
</dbReference>
<comment type="caution">
    <text evidence="8">The sequence shown here is derived from an EMBL/GenBank/DDBJ whole genome shotgun (WGS) entry which is preliminary data.</text>
</comment>
<dbReference type="InterPro" id="IPR015245">
    <property type="entry name" value="Tap_RNA-bd"/>
</dbReference>
<dbReference type="InterPro" id="IPR012677">
    <property type="entry name" value="Nucleotide-bd_a/b_plait_sf"/>
</dbReference>
<dbReference type="GO" id="GO:0003723">
    <property type="term" value="F:RNA binding"/>
    <property type="evidence" value="ECO:0007669"/>
    <property type="project" value="InterPro"/>
</dbReference>
<dbReference type="InterPro" id="IPR001611">
    <property type="entry name" value="Leu-rich_rpt"/>
</dbReference>
<comment type="similarity">
    <text evidence="2">Belongs to the NXF family.</text>
</comment>
<name>A0A3R7MA96_PENVA</name>
<dbReference type="EMBL" id="QCYY01001669">
    <property type="protein sequence ID" value="ROT76365.1"/>
    <property type="molecule type" value="Genomic_DNA"/>
</dbReference>
<keyword evidence="3" id="KW-0813">Transport</keyword>
<reference evidence="8 9" key="2">
    <citation type="submission" date="2019-01" db="EMBL/GenBank/DDBJ databases">
        <title>The decoding of complex shrimp genome reveals the adaptation for benthos swimmer, frequently molting mechanism and breeding impact on genome.</title>
        <authorList>
            <person name="Sun Y."/>
            <person name="Gao Y."/>
            <person name="Yu Y."/>
        </authorList>
    </citation>
    <scope>NUCLEOTIDE SEQUENCE [LARGE SCALE GENOMIC DNA]</scope>
    <source>
        <tissue evidence="8">Muscle</tissue>
    </source>
</reference>
<dbReference type="SUPFAM" id="SSF54427">
    <property type="entry name" value="NTF2-like"/>
    <property type="match status" value="1"/>
</dbReference>
<organism evidence="8 9">
    <name type="scientific">Penaeus vannamei</name>
    <name type="common">Whiteleg shrimp</name>
    <name type="synonym">Litopenaeus vannamei</name>
    <dbReference type="NCBI Taxonomy" id="6689"/>
    <lineage>
        <taxon>Eukaryota</taxon>
        <taxon>Metazoa</taxon>
        <taxon>Ecdysozoa</taxon>
        <taxon>Arthropoda</taxon>
        <taxon>Crustacea</taxon>
        <taxon>Multicrustacea</taxon>
        <taxon>Malacostraca</taxon>
        <taxon>Eumalacostraca</taxon>
        <taxon>Eucarida</taxon>
        <taxon>Decapoda</taxon>
        <taxon>Dendrobranchiata</taxon>
        <taxon>Penaeoidea</taxon>
        <taxon>Penaeidae</taxon>
        <taxon>Penaeus</taxon>
    </lineage>
</organism>
<feature type="domain" description="NTF2" evidence="7">
    <location>
        <begin position="329"/>
        <end position="449"/>
    </location>
</feature>
<evidence type="ECO:0000259" key="7">
    <source>
        <dbReference type="PROSITE" id="PS50177"/>
    </source>
</evidence>
<evidence type="ECO:0000256" key="1">
    <source>
        <dbReference type="ARBA" id="ARBA00004123"/>
    </source>
</evidence>
<dbReference type="Gene3D" id="3.80.10.10">
    <property type="entry name" value="Ribonuclease Inhibitor"/>
    <property type="match status" value="1"/>
</dbReference>
<dbReference type="GO" id="GO:0016973">
    <property type="term" value="P:poly(A)+ mRNA export from nucleus"/>
    <property type="evidence" value="ECO:0007669"/>
    <property type="project" value="TreeGrafter"/>
</dbReference>
<dbReference type="AlphaFoldDB" id="A0A3R7MA96"/>
<dbReference type="OrthoDB" id="25872at2759"/>